<keyword evidence="2" id="KW-1133">Transmembrane helix</keyword>
<feature type="transmembrane region" description="Helical" evidence="2">
    <location>
        <begin position="35"/>
        <end position="54"/>
    </location>
</feature>
<dbReference type="EMBL" id="PCHA01000020">
    <property type="protein sequence ID" value="PKU94202.1"/>
    <property type="molecule type" value="Genomic_DNA"/>
</dbReference>
<dbReference type="Proteomes" id="UP000233722">
    <property type="component" value="Unassembled WGS sequence"/>
</dbReference>
<proteinExistence type="predicted"/>
<accession>A0A2N3QQU4</accession>
<dbReference type="AntiFam" id="ANF00057">
    <property type="entry name" value="Translation of E. coli type CRISPR repeat"/>
</dbReference>
<reference evidence="3 4" key="1">
    <citation type="submission" date="2017-10" db="EMBL/GenBank/DDBJ databases">
        <title>Bifidobacterium genomics.</title>
        <authorList>
            <person name="Lugli G.A."/>
            <person name="Milani C."/>
            <person name="Mancabelli L."/>
        </authorList>
    </citation>
    <scope>NUCLEOTIDE SEQUENCE [LARGE SCALE GENOMIC DNA]</scope>
    <source>
        <strain evidence="3 4">1747B</strain>
    </source>
</reference>
<feature type="region of interest" description="Disordered" evidence="1">
    <location>
        <begin position="193"/>
        <end position="222"/>
    </location>
</feature>
<evidence type="ECO:0000313" key="3">
    <source>
        <dbReference type="EMBL" id="PKU94202.1"/>
    </source>
</evidence>
<keyword evidence="2" id="KW-0812">Transmembrane</keyword>
<keyword evidence="2" id="KW-0472">Membrane</keyword>
<feature type="non-terminal residue" evidence="3">
    <location>
        <position position="253"/>
    </location>
</feature>
<comment type="caution">
    <text evidence="3">The sequence shown here is derived from an EMBL/GenBank/DDBJ whole genome shotgun (WGS) entry which is preliminary data.</text>
</comment>
<gene>
    <name evidence="3" type="ORF">CQR45_1359</name>
</gene>
<evidence type="ECO:0000313" key="4">
    <source>
        <dbReference type="Proteomes" id="UP000233722"/>
    </source>
</evidence>
<sequence length="253" mass="27965">MENELSDIPIDEILERHSLCSLHAIYLRSSMYMRIIPALAGNTVVFIVFLLSFWDHPRACGEHLWFRRGAARLLGSSPRLRGTRTDIVRQWCGIGIIPALAGNTSPAGAHHPHPRDHPRACGEHSICCCASLIVVGSSPRLRGTRKREVAAWRGVGIIPALAGNTRRRCRTGHRAWDHPRACGEHLASLDQQRFDRGSSPRLRGTHHREPRRHHGSGIIPALAGNTGSRLAKKYPAWDHPRACGEHAAAAPIV</sequence>
<feature type="compositionally biased region" description="Basic residues" evidence="1">
    <location>
        <begin position="203"/>
        <end position="215"/>
    </location>
</feature>
<name>A0A2N3QQU4_9BIFI</name>
<dbReference type="AlphaFoldDB" id="A0A2N3QQU4"/>
<evidence type="ECO:0000256" key="2">
    <source>
        <dbReference type="SAM" id="Phobius"/>
    </source>
</evidence>
<protein>
    <submittedName>
        <fullName evidence="3">Uncharacterized protein</fullName>
    </submittedName>
</protein>
<organism evidence="3 4">
    <name type="scientific">Bifidobacterium pseudolongum subsp. globosum</name>
    <dbReference type="NCBI Taxonomy" id="1690"/>
    <lineage>
        <taxon>Bacteria</taxon>
        <taxon>Bacillati</taxon>
        <taxon>Actinomycetota</taxon>
        <taxon>Actinomycetes</taxon>
        <taxon>Bifidobacteriales</taxon>
        <taxon>Bifidobacteriaceae</taxon>
        <taxon>Bifidobacterium</taxon>
    </lineage>
</organism>
<evidence type="ECO:0000256" key="1">
    <source>
        <dbReference type="SAM" id="MobiDB-lite"/>
    </source>
</evidence>
<dbReference type="AntiFam" id="ANF00006">
    <property type="entry name" value="Translation of CRISPR region"/>
</dbReference>